<name>K8E3F0_CARML</name>
<reference evidence="2" key="1">
    <citation type="journal article" date="2013" name="Genome Announc.">
        <title>Complete Chromosome Sequence of Carnobacterium maltaromaticum LMA 28.</title>
        <authorList>
            <person name="Cailliez-Grimal C."/>
            <person name="Chaillou S."/>
            <person name="Anba-Mondoloni J."/>
            <person name="Loux V."/>
            <person name="Afzal M.I."/>
            <person name="Rahman A."/>
            <person name="Kergourlay G."/>
            <person name="Champomier-Verges M.C."/>
            <person name="Zagorec M."/>
            <person name="Dalgaard P."/>
            <person name="Leisner J.J."/>
            <person name="Prevost H."/>
            <person name="Revol-Junelles A.M."/>
            <person name="Borges F."/>
        </authorList>
    </citation>
    <scope>NUCLEOTIDE SEQUENCE</scope>
    <source>
        <strain evidence="2">LMA28</strain>
    </source>
</reference>
<dbReference type="HOGENOM" id="CLU_3341828_0_0_9"/>
<accession>K8E3F0</accession>
<sequence>MHYYRRKKLVVVIFFYESIRIKKYKVVPKGKETEFIF</sequence>
<gene>
    <name evidence="1" type="ORF">BN424_1365</name>
</gene>
<dbReference type="STRING" id="1234679.BN424_1365"/>
<dbReference type="EMBL" id="HE999757">
    <property type="protein sequence ID" value="CCO10807.2"/>
    <property type="molecule type" value="Genomic_DNA"/>
</dbReference>
<protein>
    <submittedName>
        <fullName evidence="1">Uncharacterized protein</fullName>
    </submittedName>
</protein>
<dbReference type="Proteomes" id="UP000000212">
    <property type="component" value="Chromosome"/>
</dbReference>
<organism evidence="1 2">
    <name type="scientific">Carnobacterium maltaromaticum LMA28</name>
    <dbReference type="NCBI Taxonomy" id="1234679"/>
    <lineage>
        <taxon>Bacteria</taxon>
        <taxon>Bacillati</taxon>
        <taxon>Bacillota</taxon>
        <taxon>Bacilli</taxon>
        <taxon>Lactobacillales</taxon>
        <taxon>Carnobacteriaceae</taxon>
        <taxon>Carnobacterium</taxon>
    </lineage>
</organism>
<evidence type="ECO:0000313" key="1">
    <source>
        <dbReference type="EMBL" id="CCO10807.2"/>
    </source>
</evidence>
<dbReference type="AlphaFoldDB" id="K8E3F0"/>
<dbReference type="KEGG" id="cml:BN424_1365"/>
<keyword evidence="2" id="KW-1185">Reference proteome</keyword>
<proteinExistence type="predicted"/>
<evidence type="ECO:0000313" key="2">
    <source>
        <dbReference type="Proteomes" id="UP000000212"/>
    </source>
</evidence>